<organism evidence="2">
    <name type="scientific">Heliothis virescens</name>
    <name type="common">Tobacco budworm moth</name>
    <dbReference type="NCBI Taxonomy" id="7102"/>
    <lineage>
        <taxon>Eukaryota</taxon>
        <taxon>Metazoa</taxon>
        <taxon>Ecdysozoa</taxon>
        <taxon>Arthropoda</taxon>
        <taxon>Hexapoda</taxon>
        <taxon>Insecta</taxon>
        <taxon>Pterygota</taxon>
        <taxon>Neoptera</taxon>
        <taxon>Endopterygota</taxon>
        <taxon>Lepidoptera</taxon>
        <taxon>Glossata</taxon>
        <taxon>Ditrysia</taxon>
        <taxon>Noctuoidea</taxon>
        <taxon>Noctuidae</taxon>
        <taxon>Heliothinae</taxon>
        <taxon>Heliothis</taxon>
    </lineage>
</organism>
<feature type="chain" id="PRO_5012381703" description="Gloverin" evidence="1">
    <location>
        <begin position="18"/>
        <end position="176"/>
    </location>
</feature>
<accession>A0A2A4J7W6</accession>
<gene>
    <name evidence="2" type="ORF">B5V51_6168</name>
</gene>
<dbReference type="InterPro" id="IPR019729">
    <property type="entry name" value="Gloverin-like_protein"/>
</dbReference>
<feature type="signal peptide" evidence="1">
    <location>
        <begin position="1"/>
        <end position="17"/>
    </location>
</feature>
<sequence length="176" mass="19174">MQSTFICFVALIVYVSAQVYLLPGYKEKDEEFYRRMAMAQARGSMGRTWETNAGRGKVFGTLGSTDTSIFGRAGYKQDIFNDHRGHLEGQGYGSRVLGATGDSSVFGGKLNWANDNARATVDVHKEVGGTSGMTVTGDGVWKLDKNTRLVAGGNLEQNFGHDKPVVGLEAKIEHDF</sequence>
<reference evidence="2" key="1">
    <citation type="submission" date="2017-09" db="EMBL/GenBank/DDBJ databases">
        <title>Contemporary evolution of a Lepidopteran species, Heliothis virescens, in response to modern agricultural practices.</title>
        <authorList>
            <person name="Fritz M.L."/>
            <person name="Deyonke A.M."/>
            <person name="Papanicolaou A."/>
            <person name="Micinski S."/>
            <person name="Westbrook J."/>
            <person name="Gould F."/>
        </authorList>
    </citation>
    <scope>NUCLEOTIDE SEQUENCE [LARGE SCALE GENOMIC DNA]</scope>
    <source>
        <strain evidence="2">HvINT-</strain>
        <tissue evidence="2">Whole body</tissue>
    </source>
</reference>
<evidence type="ECO:0008006" key="3">
    <source>
        <dbReference type="Google" id="ProtNLM"/>
    </source>
</evidence>
<dbReference type="Pfam" id="PF10793">
    <property type="entry name" value="Gloverin"/>
    <property type="match status" value="1"/>
</dbReference>
<protein>
    <recommendedName>
        <fullName evidence="3">Gloverin</fullName>
    </recommendedName>
</protein>
<dbReference type="AlphaFoldDB" id="A0A2A4J7W6"/>
<proteinExistence type="predicted"/>
<evidence type="ECO:0000256" key="1">
    <source>
        <dbReference type="SAM" id="SignalP"/>
    </source>
</evidence>
<keyword evidence="1" id="KW-0732">Signal</keyword>
<evidence type="ECO:0000313" key="2">
    <source>
        <dbReference type="EMBL" id="PCG67614.1"/>
    </source>
</evidence>
<name>A0A2A4J7W6_HELVI</name>
<dbReference type="EMBL" id="NWSH01002731">
    <property type="protein sequence ID" value="PCG67614.1"/>
    <property type="molecule type" value="Genomic_DNA"/>
</dbReference>
<comment type="caution">
    <text evidence="2">The sequence shown here is derived from an EMBL/GenBank/DDBJ whole genome shotgun (WGS) entry which is preliminary data.</text>
</comment>